<keyword evidence="2 7" id="KW-0812">Transmembrane</keyword>
<sequence>MLNHAPSWIDLSQLVTADVGYKALVPAIVVTGLASFTVALRLYSRSRLSRNLQIEDYFIGLALIFSIMMTSLVGGEFAIDTDQKRKKDRVAALKIMMKIVYVQSLLYHIITNLIKASILIQYRRIFISISRSTMLATTALMLLTAISFAWGFFGVLFLCTPVEKYWDTQTPGRCINAEAHFWSTAILGIVLDFAIWVLPIPVVGRLRMGRRQSWGLVAVFGLGAFVCVVSILRLVLVIDAAERGDVTESGTHAIIWSTTEVNVALICASLFVMKPLLQRIVPKVLLSGQRSQSAADDSKEFRRWLTIETLRNTLVLDEESADPVVLLCKVGEEEVGVGIGELGLDLDLDGRVVGRGKRRGGSEDSGNGSGGDGDGADEGGDAEGGEGKHDGEKEEETREVEEEEEREREEEEERERGGEEEGTQTNSGNESVSSEEDMAEAPAGHAADGGGGGSC</sequence>
<evidence type="ECO:0000313" key="10">
    <source>
        <dbReference type="Proteomes" id="UP000799753"/>
    </source>
</evidence>
<dbReference type="PANTHER" id="PTHR33048:SF47">
    <property type="entry name" value="INTEGRAL MEMBRANE PROTEIN-RELATED"/>
    <property type="match status" value="1"/>
</dbReference>
<dbReference type="Pfam" id="PF20684">
    <property type="entry name" value="Fung_rhodopsin"/>
    <property type="match status" value="1"/>
</dbReference>
<feature type="transmembrane region" description="Helical" evidence="7">
    <location>
        <begin position="134"/>
        <end position="159"/>
    </location>
</feature>
<evidence type="ECO:0000256" key="2">
    <source>
        <dbReference type="ARBA" id="ARBA00022692"/>
    </source>
</evidence>
<comment type="subcellular location">
    <subcellularLocation>
        <location evidence="1">Membrane</location>
        <topology evidence="1">Multi-pass membrane protein</topology>
    </subcellularLocation>
</comment>
<reference evidence="9" key="1">
    <citation type="journal article" date="2020" name="Stud. Mycol.">
        <title>101 Dothideomycetes genomes: a test case for predicting lifestyles and emergence of pathogens.</title>
        <authorList>
            <person name="Haridas S."/>
            <person name="Albert R."/>
            <person name="Binder M."/>
            <person name="Bloem J."/>
            <person name="Labutti K."/>
            <person name="Salamov A."/>
            <person name="Andreopoulos B."/>
            <person name="Baker S."/>
            <person name="Barry K."/>
            <person name="Bills G."/>
            <person name="Bluhm B."/>
            <person name="Cannon C."/>
            <person name="Castanera R."/>
            <person name="Culley D."/>
            <person name="Daum C."/>
            <person name="Ezra D."/>
            <person name="Gonzalez J."/>
            <person name="Henrissat B."/>
            <person name="Kuo A."/>
            <person name="Liang C."/>
            <person name="Lipzen A."/>
            <person name="Lutzoni F."/>
            <person name="Magnuson J."/>
            <person name="Mondo S."/>
            <person name="Nolan M."/>
            <person name="Ohm R."/>
            <person name="Pangilinan J."/>
            <person name="Park H.-J."/>
            <person name="Ramirez L."/>
            <person name="Alfaro M."/>
            <person name="Sun H."/>
            <person name="Tritt A."/>
            <person name="Yoshinaga Y."/>
            <person name="Zwiers L.-H."/>
            <person name="Turgeon B."/>
            <person name="Goodwin S."/>
            <person name="Spatafora J."/>
            <person name="Crous P."/>
            <person name="Grigoriev I."/>
        </authorList>
    </citation>
    <scope>NUCLEOTIDE SEQUENCE</scope>
    <source>
        <strain evidence="9">CBS 473.64</strain>
    </source>
</reference>
<feature type="transmembrane region" description="Helical" evidence="7">
    <location>
        <begin position="56"/>
        <end position="79"/>
    </location>
</feature>
<evidence type="ECO:0000256" key="7">
    <source>
        <dbReference type="SAM" id="Phobius"/>
    </source>
</evidence>
<feature type="transmembrane region" description="Helical" evidence="7">
    <location>
        <begin position="23"/>
        <end position="44"/>
    </location>
</feature>
<feature type="compositionally biased region" description="Acidic residues" evidence="6">
    <location>
        <begin position="374"/>
        <end position="384"/>
    </location>
</feature>
<feature type="transmembrane region" description="Helical" evidence="7">
    <location>
        <begin position="99"/>
        <end position="122"/>
    </location>
</feature>
<feature type="domain" description="Rhodopsin" evidence="8">
    <location>
        <begin position="40"/>
        <end position="279"/>
    </location>
</feature>
<dbReference type="GO" id="GO:0016020">
    <property type="term" value="C:membrane"/>
    <property type="evidence" value="ECO:0007669"/>
    <property type="project" value="UniProtKB-SubCell"/>
</dbReference>
<dbReference type="EMBL" id="MU006776">
    <property type="protein sequence ID" value="KAF2646868.1"/>
    <property type="molecule type" value="Genomic_DNA"/>
</dbReference>
<accession>A0A6A6SKH1</accession>
<keyword evidence="4 7" id="KW-0472">Membrane</keyword>
<dbReference type="Proteomes" id="UP000799753">
    <property type="component" value="Unassembled WGS sequence"/>
</dbReference>
<feature type="transmembrane region" description="Helical" evidence="7">
    <location>
        <begin position="214"/>
        <end position="238"/>
    </location>
</feature>
<feature type="compositionally biased region" description="Polar residues" evidence="6">
    <location>
        <begin position="423"/>
        <end position="432"/>
    </location>
</feature>
<feature type="compositionally biased region" description="Acidic residues" evidence="6">
    <location>
        <begin position="397"/>
        <end position="413"/>
    </location>
</feature>
<name>A0A6A6SKH1_9PLEO</name>
<dbReference type="AlphaFoldDB" id="A0A6A6SKH1"/>
<dbReference type="InterPro" id="IPR049326">
    <property type="entry name" value="Rhodopsin_dom_fungi"/>
</dbReference>
<evidence type="ECO:0000259" key="8">
    <source>
        <dbReference type="Pfam" id="PF20684"/>
    </source>
</evidence>
<keyword evidence="10" id="KW-1185">Reference proteome</keyword>
<feature type="transmembrane region" description="Helical" evidence="7">
    <location>
        <begin position="179"/>
        <end position="202"/>
    </location>
</feature>
<protein>
    <recommendedName>
        <fullName evidence="8">Rhodopsin domain-containing protein</fullName>
    </recommendedName>
</protein>
<organism evidence="9 10">
    <name type="scientific">Massarina eburnea CBS 473.64</name>
    <dbReference type="NCBI Taxonomy" id="1395130"/>
    <lineage>
        <taxon>Eukaryota</taxon>
        <taxon>Fungi</taxon>
        <taxon>Dikarya</taxon>
        <taxon>Ascomycota</taxon>
        <taxon>Pezizomycotina</taxon>
        <taxon>Dothideomycetes</taxon>
        <taxon>Pleosporomycetidae</taxon>
        <taxon>Pleosporales</taxon>
        <taxon>Massarineae</taxon>
        <taxon>Massarinaceae</taxon>
        <taxon>Massarina</taxon>
    </lineage>
</organism>
<dbReference type="InterPro" id="IPR052337">
    <property type="entry name" value="SAT4-like"/>
</dbReference>
<feature type="compositionally biased region" description="Basic and acidic residues" evidence="6">
    <location>
        <begin position="385"/>
        <end position="396"/>
    </location>
</feature>
<feature type="region of interest" description="Disordered" evidence="6">
    <location>
        <begin position="355"/>
        <end position="455"/>
    </location>
</feature>
<dbReference type="PANTHER" id="PTHR33048">
    <property type="entry name" value="PTH11-LIKE INTEGRAL MEMBRANE PROTEIN (AFU_ORTHOLOGUE AFUA_5G11245)"/>
    <property type="match status" value="1"/>
</dbReference>
<evidence type="ECO:0000256" key="3">
    <source>
        <dbReference type="ARBA" id="ARBA00022989"/>
    </source>
</evidence>
<evidence type="ECO:0000256" key="5">
    <source>
        <dbReference type="ARBA" id="ARBA00038359"/>
    </source>
</evidence>
<feature type="transmembrane region" description="Helical" evidence="7">
    <location>
        <begin position="253"/>
        <end position="273"/>
    </location>
</feature>
<comment type="similarity">
    <text evidence="5">Belongs to the SAT4 family.</text>
</comment>
<evidence type="ECO:0000313" key="9">
    <source>
        <dbReference type="EMBL" id="KAF2646868.1"/>
    </source>
</evidence>
<evidence type="ECO:0000256" key="1">
    <source>
        <dbReference type="ARBA" id="ARBA00004141"/>
    </source>
</evidence>
<gene>
    <name evidence="9" type="ORF">P280DRAFT_387957</name>
</gene>
<proteinExistence type="inferred from homology"/>
<dbReference type="OrthoDB" id="444631at2759"/>
<keyword evidence="3 7" id="KW-1133">Transmembrane helix</keyword>
<evidence type="ECO:0000256" key="4">
    <source>
        <dbReference type="ARBA" id="ARBA00023136"/>
    </source>
</evidence>
<evidence type="ECO:0000256" key="6">
    <source>
        <dbReference type="SAM" id="MobiDB-lite"/>
    </source>
</evidence>